<dbReference type="SMART" id="SM00710">
    <property type="entry name" value="PbH1"/>
    <property type="match status" value="8"/>
</dbReference>
<dbReference type="InterPro" id="IPR007742">
    <property type="entry name" value="NosD_dom"/>
</dbReference>
<dbReference type="SUPFAM" id="SSF49899">
    <property type="entry name" value="Concanavalin A-like lectins/glucanases"/>
    <property type="match status" value="1"/>
</dbReference>
<dbReference type="InterPro" id="IPR012334">
    <property type="entry name" value="Pectin_lyas_fold"/>
</dbReference>
<dbReference type="InterPro" id="IPR013320">
    <property type="entry name" value="ConA-like_dom_sf"/>
</dbReference>
<dbReference type="SUPFAM" id="SSF51126">
    <property type="entry name" value="Pectin lyase-like"/>
    <property type="match status" value="1"/>
</dbReference>
<keyword evidence="3" id="KW-1185">Reference proteome</keyword>
<sequence length="766" mass="78891">MSTVMSDPAPASWPPPGRLRRLVLSAAVAVVAGGLIVGAGSPARAANTTYYIDAAAGADANSGLDQSHPWKSLNKVNATTFGAGDRILLKAGSTWTGQLWPKGSGTAGSPAVIDAYGSGDKPRINGAGAVSDAVRLFNQEYWTIRGIEITNTAPPTGTAGANLGDLRGIHISGDNSQTLDGFLIDAVAVHDVTGRVNWIGGSTADNAPGITFQTGWDSSKRTGGIVIDTTVPNAGAPPSNPTIINDAVVQNSTIANTSFAGIVVKQYAGSNAGAVPTGWGTRANAGDTKFRPHTNIVIRNNYITQAGTAYGCNGIYMTDVRGGTIERNVVDRTGTSGIETYFADNVTIQFNEVFGTTQKAGGADHNGIDADKGTTGQVIQYNYVHGNGDGILLCQFVFGNVVVRYNVIAGNTRYQIYLHSDRAATAQVYNNTIYNNVSQGLIYGYGDSLAARYAISNNILYSTRANAALTTSGTITYDHNVYGGATLTVPGSDSRPVVADPRFVSAPINAPSGTADTGPALAAGLELQVVAGSPAINAGVAVGGNGGRDYAGNPLYNGAADIGAFEQPGGTSTPVTTRHTFDTLPTGPLANGTEGLAVSTAGGSAAVVNVPSATDKSVRLTRTTNSGSTSVSQTFGPPLTGTVTVETNVMRESAYVSGNDFFAIPYIRSSSGLNAVSVAMTKNTVVAYSGGTLVTVGSYAPGRWYAVRVVISTTTQTFDLYLDGALVLDNSAFRNPLTGVAQIDYYANSSNYGSVVIDDVAVTVTA</sequence>
<dbReference type="InterPro" id="IPR006311">
    <property type="entry name" value="TAT_signal"/>
</dbReference>
<accession>A0A9W6NNZ5</accession>
<feature type="domain" description="Periplasmic copper-binding protein NosD beta helix" evidence="1">
    <location>
        <begin position="289"/>
        <end position="439"/>
    </location>
</feature>
<reference evidence="2" key="1">
    <citation type="journal article" date="2014" name="Int. J. Syst. Evol. Microbiol.">
        <title>Complete genome sequence of Corynebacterium casei LMG S-19264T (=DSM 44701T), isolated from a smear-ripened cheese.</title>
        <authorList>
            <consortium name="US DOE Joint Genome Institute (JGI-PGF)"/>
            <person name="Walter F."/>
            <person name="Albersmeier A."/>
            <person name="Kalinowski J."/>
            <person name="Ruckert C."/>
        </authorList>
    </citation>
    <scope>NUCLEOTIDE SEQUENCE</scope>
    <source>
        <strain evidence="2">VKM Ac-1321</strain>
    </source>
</reference>
<evidence type="ECO:0000259" key="1">
    <source>
        <dbReference type="Pfam" id="PF05048"/>
    </source>
</evidence>
<dbReference type="RefSeq" id="WP_271189593.1">
    <property type="nucleotide sequence ID" value="NZ_BSFP01000037.1"/>
</dbReference>
<dbReference type="EMBL" id="BSFP01000037">
    <property type="protein sequence ID" value="GLL03778.1"/>
    <property type="molecule type" value="Genomic_DNA"/>
</dbReference>
<evidence type="ECO:0000313" key="2">
    <source>
        <dbReference type="EMBL" id="GLL03778.1"/>
    </source>
</evidence>
<dbReference type="InterPro" id="IPR011050">
    <property type="entry name" value="Pectin_lyase_fold/virulence"/>
</dbReference>
<protein>
    <recommendedName>
        <fullName evidence="1">Periplasmic copper-binding protein NosD beta helix domain-containing protein</fullName>
    </recommendedName>
</protein>
<proteinExistence type="predicted"/>
<name>A0A9W6NNZ5_9ACTN</name>
<dbReference type="InterPro" id="IPR006626">
    <property type="entry name" value="PbH1"/>
</dbReference>
<evidence type="ECO:0000313" key="3">
    <source>
        <dbReference type="Proteomes" id="UP001143480"/>
    </source>
</evidence>
<dbReference type="Gene3D" id="2.160.20.10">
    <property type="entry name" value="Single-stranded right-handed beta-helix, Pectin lyase-like"/>
    <property type="match status" value="2"/>
</dbReference>
<dbReference type="PROSITE" id="PS51318">
    <property type="entry name" value="TAT"/>
    <property type="match status" value="1"/>
</dbReference>
<dbReference type="AlphaFoldDB" id="A0A9W6NNZ5"/>
<dbReference type="Proteomes" id="UP001143480">
    <property type="component" value="Unassembled WGS sequence"/>
</dbReference>
<dbReference type="Gene3D" id="2.60.120.200">
    <property type="match status" value="1"/>
</dbReference>
<organism evidence="2 3">
    <name type="scientific">Dactylosporangium matsuzakiense</name>
    <dbReference type="NCBI Taxonomy" id="53360"/>
    <lineage>
        <taxon>Bacteria</taxon>
        <taxon>Bacillati</taxon>
        <taxon>Actinomycetota</taxon>
        <taxon>Actinomycetes</taxon>
        <taxon>Micromonosporales</taxon>
        <taxon>Micromonosporaceae</taxon>
        <taxon>Dactylosporangium</taxon>
    </lineage>
</organism>
<comment type="caution">
    <text evidence="2">The sequence shown here is derived from an EMBL/GenBank/DDBJ whole genome shotgun (WGS) entry which is preliminary data.</text>
</comment>
<reference evidence="2" key="2">
    <citation type="submission" date="2023-01" db="EMBL/GenBank/DDBJ databases">
        <authorList>
            <person name="Sun Q."/>
            <person name="Evtushenko L."/>
        </authorList>
    </citation>
    <scope>NUCLEOTIDE SEQUENCE</scope>
    <source>
        <strain evidence="2">VKM Ac-1321</strain>
    </source>
</reference>
<gene>
    <name evidence="2" type="ORF">GCM10017581_055240</name>
</gene>
<dbReference type="Pfam" id="PF05048">
    <property type="entry name" value="NosD"/>
    <property type="match status" value="1"/>
</dbReference>